<comment type="caution">
    <text evidence="7">The sequence shown here is derived from an EMBL/GenBank/DDBJ whole genome shotgun (WGS) entry which is preliminary data.</text>
</comment>
<dbReference type="InterPro" id="IPR036259">
    <property type="entry name" value="MFS_trans_sf"/>
</dbReference>
<feature type="transmembrane region" description="Helical" evidence="6">
    <location>
        <begin position="87"/>
        <end position="110"/>
    </location>
</feature>
<organism evidence="7 8">
    <name type="scientific">Oryza meyeriana var. granulata</name>
    <dbReference type="NCBI Taxonomy" id="110450"/>
    <lineage>
        <taxon>Eukaryota</taxon>
        <taxon>Viridiplantae</taxon>
        <taxon>Streptophyta</taxon>
        <taxon>Embryophyta</taxon>
        <taxon>Tracheophyta</taxon>
        <taxon>Spermatophyta</taxon>
        <taxon>Magnoliopsida</taxon>
        <taxon>Liliopsida</taxon>
        <taxon>Poales</taxon>
        <taxon>Poaceae</taxon>
        <taxon>BOP clade</taxon>
        <taxon>Oryzoideae</taxon>
        <taxon>Oryzeae</taxon>
        <taxon>Oryzinae</taxon>
        <taxon>Oryza</taxon>
        <taxon>Oryza meyeriana</taxon>
    </lineage>
</organism>
<dbReference type="Pfam" id="PF00854">
    <property type="entry name" value="PTR2"/>
    <property type="match status" value="1"/>
</dbReference>
<evidence type="ECO:0000256" key="3">
    <source>
        <dbReference type="ARBA" id="ARBA00022692"/>
    </source>
</evidence>
<evidence type="ECO:0000313" key="8">
    <source>
        <dbReference type="Proteomes" id="UP000479710"/>
    </source>
</evidence>
<proteinExistence type="inferred from homology"/>
<protein>
    <recommendedName>
        <fullName evidence="9">Major facilitator superfamily (MFS) profile domain-containing protein</fullName>
    </recommendedName>
</protein>
<dbReference type="OrthoDB" id="8904098at2759"/>
<dbReference type="InterPro" id="IPR000109">
    <property type="entry name" value="POT_fam"/>
</dbReference>
<dbReference type="GO" id="GO:0016020">
    <property type="term" value="C:membrane"/>
    <property type="evidence" value="ECO:0007669"/>
    <property type="project" value="UniProtKB-SubCell"/>
</dbReference>
<evidence type="ECO:0000256" key="2">
    <source>
        <dbReference type="ARBA" id="ARBA00005982"/>
    </source>
</evidence>
<keyword evidence="3 6" id="KW-0812">Transmembrane</keyword>
<keyword evidence="5 6" id="KW-0472">Membrane</keyword>
<gene>
    <name evidence="7" type="ORF">E2562_028963</name>
</gene>
<dbReference type="PANTHER" id="PTHR11654">
    <property type="entry name" value="OLIGOPEPTIDE TRANSPORTER-RELATED"/>
    <property type="match status" value="1"/>
</dbReference>
<feature type="transmembrane region" description="Helical" evidence="6">
    <location>
        <begin position="361"/>
        <end position="381"/>
    </location>
</feature>
<dbReference type="GO" id="GO:0022857">
    <property type="term" value="F:transmembrane transporter activity"/>
    <property type="evidence" value="ECO:0007669"/>
    <property type="project" value="InterPro"/>
</dbReference>
<feature type="transmembrane region" description="Helical" evidence="6">
    <location>
        <begin position="61"/>
        <end position="80"/>
    </location>
</feature>
<evidence type="ECO:0000256" key="1">
    <source>
        <dbReference type="ARBA" id="ARBA00004141"/>
    </source>
</evidence>
<reference evidence="7 8" key="1">
    <citation type="submission" date="2019-11" db="EMBL/GenBank/DDBJ databases">
        <title>Whole genome sequence of Oryza granulata.</title>
        <authorList>
            <person name="Li W."/>
        </authorList>
    </citation>
    <scope>NUCLEOTIDE SEQUENCE [LARGE SCALE GENOMIC DNA]</scope>
    <source>
        <strain evidence="8">cv. Menghai</strain>
        <tissue evidence="7">Leaf</tissue>
    </source>
</reference>
<comment type="similarity">
    <text evidence="2">Belongs to the major facilitator superfamily. Proton-dependent oligopeptide transporter (POT/PTR) (TC 2.A.17) family.</text>
</comment>
<dbReference type="Gene3D" id="1.20.1250.20">
    <property type="entry name" value="MFS general substrate transporter like domains"/>
    <property type="match status" value="1"/>
</dbReference>
<feature type="transmembrane region" description="Helical" evidence="6">
    <location>
        <begin position="515"/>
        <end position="538"/>
    </location>
</feature>
<comment type="subcellular location">
    <subcellularLocation>
        <location evidence="1">Membrane</location>
        <topology evidence="1">Multi-pass membrane protein</topology>
    </subcellularLocation>
</comment>
<evidence type="ECO:0000256" key="6">
    <source>
        <dbReference type="SAM" id="Phobius"/>
    </source>
</evidence>
<evidence type="ECO:0008006" key="9">
    <source>
        <dbReference type="Google" id="ProtNLM"/>
    </source>
</evidence>
<feature type="transmembrane region" description="Helical" evidence="6">
    <location>
        <begin position="130"/>
        <end position="150"/>
    </location>
</feature>
<feature type="transmembrane region" description="Helical" evidence="6">
    <location>
        <begin position="204"/>
        <end position="224"/>
    </location>
</feature>
<feature type="transmembrane region" description="Helical" evidence="6">
    <location>
        <begin position="474"/>
        <end position="495"/>
    </location>
</feature>
<keyword evidence="4 6" id="KW-1133">Transmembrane helix</keyword>
<name>A0A6G1DQ11_9ORYZ</name>
<evidence type="ECO:0000313" key="7">
    <source>
        <dbReference type="EMBL" id="KAF0914481.1"/>
    </source>
</evidence>
<keyword evidence="8" id="KW-1185">Reference proteome</keyword>
<sequence length="564" mass="61694">MEAAMEKKEESESVRYRGWKSMPYVIGNETFEKLGTIGTTANLLVYLTTVYHLHSVHAATLLNFFAGTTNLAPLLGAFLSDTFLGRYATIAAASLASFLGMLLLTLTAAVQSLHPPPCTSSSTPCHGPTHWQLAALLASFAFLVLGAGGIRPCNLAFGADQFDPRTDSGRRGIASFFNWYYFTFTVAMMLSATLIIYLQSNVSWAIGLALPAALMGLSCALFFMGTRLYVRVRPEGSPFTSFARVLVAAVRKRRVPSPASADDLFDPPHQSKLVAKIAYTDQFRCLDKAAVVTPEDTAEAASPWRLCTVQQVEEVKCLARIIPVWSSGIVYFIVLTQLGTYVVFQALQTDRRLVRSSGFEVPAGSMVVFNMMALTVWIPVYDRVVVPALRRVTGREGGISQLQRIGVGLVLSVATMLVAAAVEQHRRRLGAKGLRMSVFWLVPQQVVAGMSEAFAAIGQTELYYKQFPENMRSVAGALFFMAFAVASYASGFMVAAVHRTTGWLAQDLDDGRLDLFYMVVAAIAAANVCYFFLCARWYRFKNTSSSMDDIELPDQGSISAVSKV</sequence>
<evidence type="ECO:0000256" key="5">
    <source>
        <dbReference type="ARBA" id="ARBA00023136"/>
    </source>
</evidence>
<dbReference type="EMBL" id="SPHZ02000006">
    <property type="protein sequence ID" value="KAF0914481.1"/>
    <property type="molecule type" value="Genomic_DNA"/>
</dbReference>
<dbReference type="CDD" id="cd17416">
    <property type="entry name" value="MFS_NPF1_2"/>
    <property type="match status" value="1"/>
</dbReference>
<dbReference type="Proteomes" id="UP000479710">
    <property type="component" value="Unassembled WGS sequence"/>
</dbReference>
<dbReference type="SUPFAM" id="SSF103473">
    <property type="entry name" value="MFS general substrate transporter"/>
    <property type="match status" value="1"/>
</dbReference>
<dbReference type="AlphaFoldDB" id="A0A6G1DQ11"/>
<accession>A0A6G1DQ11</accession>
<feature type="transmembrane region" description="Helical" evidence="6">
    <location>
        <begin position="179"/>
        <end position="198"/>
    </location>
</feature>
<evidence type="ECO:0000256" key="4">
    <source>
        <dbReference type="ARBA" id="ARBA00022989"/>
    </source>
</evidence>